<comment type="caution">
    <text evidence="1">The sequence shown here is derived from an EMBL/GenBank/DDBJ whole genome shotgun (WGS) entry which is preliminary data.</text>
</comment>
<evidence type="ECO:0000313" key="2">
    <source>
        <dbReference type="Proteomes" id="UP000828390"/>
    </source>
</evidence>
<dbReference type="PANTHER" id="PTHR46880">
    <property type="entry name" value="RAS-ASSOCIATING DOMAIN-CONTAINING PROTEIN"/>
    <property type="match status" value="1"/>
</dbReference>
<organism evidence="1 2">
    <name type="scientific">Dreissena polymorpha</name>
    <name type="common">Zebra mussel</name>
    <name type="synonym">Mytilus polymorpha</name>
    <dbReference type="NCBI Taxonomy" id="45954"/>
    <lineage>
        <taxon>Eukaryota</taxon>
        <taxon>Metazoa</taxon>
        <taxon>Spiralia</taxon>
        <taxon>Lophotrochozoa</taxon>
        <taxon>Mollusca</taxon>
        <taxon>Bivalvia</taxon>
        <taxon>Autobranchia</taxon>
        <taxon>Heteroconchia</taxon>
        <taxon>Euheterodonta</taxon>
        <taxon>Imparidentia</taxon>
        <taxon>Neoheterodontei</taxon>
        <taxon>Myida</taxon>
        <taxon>Dreissenoidea</taxon>
        <taxon>Dreissenidae</taxon>
        <taxon>Dreissena</taxon>
    </lineage>
</organism>
<name>A0A9D4H4H6_DREPO</name>
<dbReference type="AlphaFoldDB" id="A0A9D4H4H6"/>
<protein>
    <submittedName>
        <fullName evidence="1">Uncharacterized protein</fullName>
    </submittedName>
</protein>
<dbReference type="Proteomes" id="UP000828390">
    <property type="component" value="Unassembled WGS sequence"/>
</dbReference>
<accession>A0A9D4H4H6</accession>
<keyword evidence="2" id="KW-1185">Reference proteome</keyword>
<dbReference type="PANTHER" id="PTHR46880:SF9">
    <property type="entry name" value="ZINC FINGER PROTEIN 862"/>
    <property type="match status" value="1"/>
</dbReference>
<sequence>MSLELDDVSSKMVALSCDGASVMLGCKAGVGALLQKEQPSLIKIHCMAYRLELSLKDMAESTKFYVKTVDSLLLGLYLFYHYSSLNRSMLNRSYEALKTTEDGPLLMPVRWRNSMDSTHLASSD</sequence>
<reference evidence="1" key="2">
    <citation type="submission" date="2020-11" db="EMBL/GenBank/DDBJ databases">
        <authorList>
            <person name="McCartney M.A."/>
            <person name="Auch B."/>
            <person name="Kono T."/>
            <person name="Mallez S."/>
            <person name="Becker A."/>
            <person name="Gohl D.M."/>
            <person name="Silverstein K.A.T."/>
            <person name="Koren S."/>
            <person name="Bechman K.B."/>
            <person name="Herman A."/>
            <person name="Abrahante J.E."/>
            <person name="Garbe J."/>
        </authorList>
    </citation>
    <scope>NUCLEOTIDE SEQUENCE</scope>
    <source>
        <strain evidence="1">Duluth1</strain>
        <tissue evidence="1">Whole animal</tissue>
    </source>
</reference>
<gene>
    <name evidence="1" type="ORF">DPMN_130328</name>
</gene>
<evidence type="ECO:0000313" key="1">
    <source>
        <dbReference type="EMBL" id="KAH3828370.1"/>
    </source>
</evidence>
<reference evidence="1" key="1">
    <citation type="journal article" date="2019" name="bioRxiv">
        <title>The Genome of the Zebra Mussel, Dreissena polymorpha: A Resource for Invasive Species Research.</title>
        <authorList>
            <person name="McCartney M.A."/>
            <person name="Auch B."/>
            <person name="Kono T."/>
            <person name="Mallez S."/>
            <person name="Zhang Y."/>
            <person name="Obille A."/>
            <person name="Becker A."/>
            <person name="Abrahante J.E."/>
            <person name="Garbe J."/>
            <person name="Badalamenti J.P."/>
            <person name="Herman A."/>
            <person name="Mangelson H."/>
            <person name="Liachko I."/>
            <person name="Sullivan S."/>
            <person name="Sone E.D."/>
            <person name="Koren S."/>
            <person name="Silverstein K.A.T."/>
            <person name="Beckman K.B."/>
            <person name="Gohl D.M."/>
        </authorList>
    </citation>
    <scope>NUCLEOTIDE SEQUENCE</scope>
    <source>
        <strain evidence="1">Duluth1</strain>
        <tissue evidence="1">Whole animal</tissue>
    </source>
</reference>
<proteinExistence type="predicted"/>
<dbReference type="EMBL" id="JAIWYP010000005">
    <property type="protein sequence ID" value="KAH3828370.1"/>
    <property type="molecule type" value="Genomic_DNA"/>
</dbReference>